<reference evidence="7 8" key="1">
    <citation type="submission" date="2015-01" db="EMBL/GenBank/DDBJ databases">
        <title>The Genome Sequence of Capronia semiimmersa CBS27337.</title>
        <authorList>
            <consortium name="The Broad Institute Genomics Platform"/>
            <person name="Cuomo C."/>
            <person name="de Hoog S."/>
            <person name="Gorbushina A."/>
            <person name="Stielow B."/>
            <person name="Teixiera M."/>
            <person name="Abouelleil A."/>
            <person name="Chapman S.B."/>
            <person name="Priest M."/>
            <person name="Young S.K."/>
            <person name="Wortman J."/>
            <person name="Nusbaum C."/>
            <person name="Birren B."/>
        </authorList>
    </citation>
    <scope>NUCLEOTIDE SEQUENCE [LARGE SCALE GENOMIC DNA]</scope>
    <source>
        <strain evidence="7 8">CBS 27337</strain>
    </source>
</reference>
<dbReference type="SMART" id="SM00248">
    <property type="entry name" value="ANK"/>
    <property type="match status" value="4"/>
</dbReference>
<dbReference type="GO" id="GO:0004672">
    <property type="term" value="F:protein kinase activity"/>
    <property type="evidence" value="ECO:0007669"/>
    <property type="project" value="InterPro"/>
</dbReference>
<evidence type="ECO:0000256" key="1">
    <source>
        <dbReference type="ARBA" id="ARBA00022737"/>
    </source>
</evidence>
<keyword evidence="4" id="KW-0175">Coiled coil</keyword>
<evidence type="ECO:0000256" key="2">
    <source>
        <dbReference type="ARBA" id="ARBA00023043"/>
    </source>
</evidence>
<feature type="domain" description="Protein kinase" evidence="6">
    <location>
        <begin position="66"/>
        <end position="335"/>
    </location>
</feature>
<dbReference type="PROSITE" id="PS50011">
    <property type="entry name" value="PROTEIN_KINASE_DOM"/>
    <property type="match status" value="1"/>
</dbReference>
<evidence type="ECO:0000256" key="3">
    <source>
        <dbReference type="PROSITE-ProRule" id="PRU00023"/>
    </source>
</evidence>
<feature type="region of interest" description="Disordered" evidence="5">
    <location>
        <begin position="1"/>
        <end position="51"/>
    </location>
</feature>
<dbReference type="Pfam" id="PF12796">
    <property type="entry name" value="Ank_2"/>
    <property type="match status" value="1"/>
</dbReference>
<dbReference type="STRING" id="5601.A0A0D2FDA8"/>
<dbReference type="HOGENOM" id="CLU_391798_0_0_1"/>
<name>A0A0D2FDA8_9EURO</name>
<dbReference type="PRINTS" id="PR01415">
    <property type="entry name" value="ANKYRIN"/>
</dbReference>
<feature type="repeat" description="ANK" evidence="3">
    <location>
        <begin position="634"/>
        <end position="666"/>
    </location>
</feature>
<keyword evidence="1" id="KW-0677">Repeat</keyword>
<dbReference type="InterPro" id="IPR011009">
    <property type="entry name" value="Kinase-like_dom_sf"/>
</dbReference>
<dbReference type="Pfam" id="PF00069">
    <property type="entry name" value="Pkinase"/>
    <property type="match status" value="2"/>
</dbReference>
<protein>
    <recommendedName>
        <fullName evidence="6">Protein kinase domain-containing protein</fullName>
    </recommendedName>
</protein>
<organism evidence="7 8">
    <name type="scientific">Phialophora macrospora</name>
    <dbReference type="NCBI Taxonomy" id="1851006"/>
    <lineage>
        <taxon>Eukaryota</taxon>
        <taxon>Fungi</taxon>
        <taxon>Dikarya</taxon>
        <taxon>Ascomycota</taxon>
        <taxon>Pezizomycotina</taxon>
        <taxon>Eurotiomycetes</taxon>
        <taxon>Chaetothyriomycetidae</taxon>
        <taxon>Chaetothyriales</taxon>
        <taxon>Herpotrichiellaceae</taxon>
        <taxon>Phialophora</taxon>
    </lineage>
</organism>
<keyword evidence="8" id="KW-1185">Reference proteome</keyword>
<dbReference type="InterPro" id="IPR000719">
    <property type="entry name" value="Prot_kinase_dom"/>
</dbReference>
<evidence type="ECO:0000256" key="4">
    <source>
        <dbReference type="SAM" id="Coils"/>
    </source>
</evidence>
<dbReference type="SUPFAM" id="SSF48403">
    <property type="entry name" value="Ankyrin repeat"/>
    <property type="match status" value="1"/>
</dbReference>
<proteinExistence type="predicted"/>
<dbReference type="PROSITE" id="PS50297">
    <property type="entry name" value="ANK_REP_REGION"/>
    <property type="match status" value="3"/>
</dbReference>
<dbReference type="PANTHER" id="PTHR24198:SF165">
    <property type="entry name" value="ANKYRIN REPEAT-CONTAINING PROTEIN-RELATED"/>
    <property type="match status" value="1"/>
</dbReference>
<dbReference type="GO" id="GO:0005524">
    <property type="term" value="F:ATP binding"/>
    <property type="evidence" value="ECO:0007669"/>
    <property type="project" value="InterPro"/>
</dbReference>
<accession>A0A0D2FDA8</accession>
<evidence type="ECO:0000313" key="7">
    <source>
        <dbReference type="EMBL" id="KIW64870.1"/>
    </source>
</evidence>
<dbReference type="InterPro" id="IPR002110">
    <property type="entry name" value="Ankyrin_rpt"/>
</dbReference>
<feature type="repeat" description="ANK" evidence="3">
    <location>
        <begin position="601"/>
        <end position="633"/>
    </location>
</feature>
<gene>
    <name evidence="7" type="ORF">PV04_07174</name>
</gene>
<keyword evidence="2 3" id="KW-0040">ANK repeat</keyword>
<dbReference type="Proteomes" id="UP000054266">
    <property type="component" value="Unassembled WGS sequence"/>
</dbReference>
<dbReference type="SUPFAM" id="SSF56112">
    <property type="entry name" value="Protein kinase-like (PK-like)"/>
    <property type="match status" value="1"/>
</dbReference>
<dbReference type="Gene3D" id="1.25.40.20">
    <property type="entry name" value="Ankyrin repeat-containing domain"/>
    <property type="match status" value="1"/>
</dbReference>
<dbReference type="AlphaFoldDB" id="A0A0D2FDA8"/>
<dbReference type="CDD" id="cd00180">
    <property type="entry name" value="PKc"/>
    <property type="match status" value="1"/>
</dbReference>
<dbReference type="InterPro" id="IPR036770">
    <property type="entry name" value="Ankyrin_rpt-contain_sf"/>
</dbReference>
<evidence type="ECO:0000259" key="6">
    <source>
        <dbReference type="PROSITE" id="PS50011"/>
    </source>
</evidence>
<sequence length="704" mass="78892">MGDPGLQAVSSFNPSHFSSQDSDFPNPPDEGQKEANRAESPSMSTPCPRVSDAKLDATTCESHDFSRNHGEIGSGSFGTVTRVSCTKCNLVGACKVIRLKATRGDLKAKEKREKAMQAELDILESLRHPNILAFVAHQQSDDGLLRLFTEFCEYKDLDYQYHRYSTQGFLLTKTTYPFSVRNHSRHDSWSRNGQDIVFKLADFGAACFYDESAPRSSWVGTHEFWAPEIWKQAEDQDRNRKITAWSTKSDIWSFGVVLYSYLCQQLPSRKYLPSDLSDRIKETTQLYCSVRPGAEEEDVPDLLIKLVCECLHERPEERITALDLLAVALKTDPSERGAHRSESFWKALASCPRERDGVAATTTRRFVVEYLEAMDDADFSDVEASFILSLQSMYHPSSIMTAATFFNRSFSNKPVRQTIYHAIATSTARDAQLEHLVWEDTKWPELPGLLALSLRRDADDKYPSTLALSNIRVFKALLKIEDTARTEREARAVHNARKETEEAMKKATQCEVDFFFNLLMQSNSQMLSMKRSEIEQALVVAASCNYGATVRKLVQLGIVDVSARVGRRRETALHFAAHFGDSDLVDFLCNKKAHLEAHDNHHRVPLHCAAWEGNTEAVRVLLSHGADVNAQDDTGRTALFGAASGGYMETVRVLLVRGADTNIRGGLKVQTALDRAEAKGHEQIAQELRARTSQAGATVTVFSR</sequence>
<dbReference type="EMBL" id="KN846960">
    <property type="protein sequence ID" value="KIW64870.1"/>
    <property type="molecule type" value="Genomic_DNA"/>
</dbReference>
<evidence type="ECO:0000313" key="8">
    <source>
        <dbReference type="Proteomes" id="UP000054266"/>
    </source>
</evidence>
<dbReference type="Pfam" id="PF00023">
    <property type="entry name" value="Ank"/>
    <property type="match status" value="1"/>
</dbReference>
<dbReference type="PROSITE" id="PS50088">
    <property type="entry name" value="ANK_REPEAT"/>
    <property type="match status" value="3"/>
</dbReference>
<dbReference type="Gene3D" id="1.10.510.10">
    <property type="entry name" value="Transferase(Phosphotransferase) domain 1"/>
    <property type="match status" value="2"/>
</dbReference>
<feature type="coiled-coil region" evidence="4">
    <location>
        <begin position="99"/>
        <end position="126"/>
    </location>
</feature>
<feature type="repeat" description="ANK" evidence="3">
    <location>
        <begin position="568"/>
        <end position="600"/>
    </location>
</feature>
<feature type="compositionally biased region" description="Polar residues" evidence="5">
    <location>
        <begin position="8"/>
        <end position="23"/>
    </location>
</feature>
<evidence type="ECO:0000256" key="5">
    <source>
        <dbReference type="SAM" id="MobiDB-lite"/>
    </source>
</evidence>
<dbReference type="PANTHER" id="PTHR24198">
    <property type="entry name" value="ANKYRIN REPEAT AND PROTEIN KINASE DOMAIN-CONTAINING PROTEIN"/>
    <property type="match status" value="1"/>
</dbReference>